<reference evidence="1" key="1">
    <citation type="submission" date="2021-03" db="EMBL/GenBank/DDBJ databases">
        <title>Draft genome sequence of rust myrtle Austropuccinia psidii MF-1, a brazilian biotype.</title>
        <authorList>
            <person name="Quecine M.C."/>
            <person name="Pachon D.M.R."/>
            <person name="Bonatelli M.L."/>
            <person name="Correr F.H."/>
            <person name="Franceschini L.M."/>
            <person name="Leite T.F."/>
            <person name="Margarido G.R.A."/>
            <person name="Almeida C.A."/>
            <person name="Ferrarezi J.A."/>
            <person name="Labate C.A."/>
        </authorList>
    </citation>
    <scope>NUCLEOTIDE SEQUENCE</scope>
    <source>
        <strain evidence="1">MF-1</strain>
    </source>
</reference>
<evidence type="ECO:0000313" key="1">
    <source>
        <dbReference type="EMBL" id="MBW0533453.1"/>
    </source>
</evidence>
<proteinExistence type="predicted"/>
<gene>
    <name evidence="1" type="ORF">O181_073168</name>
</gene>
<sequence>MAPSPPLKWVYFKEEGHSETRCTHLSEDLDRRIIRTQGSSYLFPYYQKVPTEGNESANNIVRAFEKEQAELKKKHMEKPTFK</sequence>
<dbReference type="Proteomes" id="UP000765509">
    <property type="component" value="Unassembled WGS sequence"/>
</dbReference>
<dbReference type="AlphaFoldDB" id="A0A9Q3I9T4"/>
<dbReference type="OrthoDB" id="2506366at2759"/>
<accession>A0A9Q3I9T4</accession>
<protein>
    <submittedName>
        <fullName evidence="1">Uncharacterized protein</fullName>
    </submittedName>
</protein>
<evidence type="ECO:0000313" key="2">
    <source>
        <dbReference type="Proteomes" id="UP000765509"/>
    </source>
</evidence>
<keyword evidence="2" id="KW-1185">Reference proteome</keyword>
<name>A0A9Q3I9T4_9BASI</name>
<comment type="caution">
    <text evidence="1">The sequence shown here is derived from an EMBL/GenBank/DDBJ whole genome shotgun (WGS) entry which is preliminary data.</text>
</comment>
<organism evidence="1 2">
    <name type="scientific">Austropuccinia psidii MF-1</name>
    <dbReference type="NCBI Taxonomy" id="1389203"/>
    <lineage>
        <taxon>Eukaryota</taxon>
        <taxon>Fungi</taxon>
        <taxon>Dikarya</taxon>
        <taxon>Basidiomycota</taxon>
        <taxon>Pucciniomycotina</taxon>
        <taxon>Pucciniomycetes</taxon>
        <taxon>Pucciniales</taxon>
        <taxon>Sphaerophragmiaceae</taxon>
        <taxon>Austropuccinia</taxon>
    </lineage>
</organism>
<dbReference type="EMBL" id="AVOT02038549">
    <property type="protein sequence ID" value="MBW0533453.1"/>
    <property type="molecule type" value="Genomic_DNA"/>
</dbReference>